<evidence type="ECO:0000259" key="11">
    <source>
        <dbReference type="PROSITE" id="PS50089"/>
    </source>
</evidence>
<dbReference type="PANTHER" id="PTHR13763">
    <property type="entry name" value="BREAST CANCER TYPE 1 SUSCEPTIBILITY PROTEIN BRCA1"/>
    <property type="match status" value="1"/>
</dbReference>
<keyword evidence="3" id="KW-0677">Repeat</keyword>
<evidence type="ECO:0000256" key="9">
    <source>
        <dbReference type="PROSITE-ProRule" id="PRU00175"/>
    </source>
</evidence>
<dbReference type="PROSITE" id="PS00518">
    <property type="entry name" value="ZF_RING_1"/>
    <property type="match status" value="1"/>
</dbReference>
<dbReference type="KEGG" id="dzi:111305329"/>
<dbReference type="GO" id="GO:0008270">
    <property type="term" value="F:zinc ion binding"/>
    <property type="evidence" value="ECO:0007669"/>
    <property type="project" value="UniProtKB-KW"/>
</dbReference>
<dbReference type="PROSITE" id="PS51805">
    <property type="entry name" value="EPHD"/>
    <property type="match status" value="1"/>
</dbReference>
<keyword evidence="6" id="KW-0862">Zinc</keyword>
<keyword evidence="8" id="KW-0539">Nucleus</keyword>
<keyword evidence="5 9" id="KW-0863">Zinc-finger</keyword>
<dbReference type="InterPro" id="IPR001357">
    <property type="entry name" value="BRCT_dom"/>
</dbReference>
<feature type="compositionally biased region" description="Polar residues" evidence="10">
    <location>
        <begin position="158"/>
        <end position="176"/>
    </location>
</feature>
<feature type="region of interest" description="Disordered" evidence="10">
    <location>
        <begin position="158"/>
        <end position="206"/>
    </location>
</feature>
<dbReference type="InterPro" id="IPR031099">
    <property type="entry name" value="BRCA1-associated"/>
</dbReference>
<reference evidence="15 16" key="1">
    <citation type="submission" date="2025-04" db="UniProtKB">
        <authorList>
            <consortium name="RefSeq"/>
        </authorList>
    </citation>
    <scope>IDENTIFICATION</scope>
    <source>
        <tissue evidence="15 16">Fruit stalk</tissue>
    </source>
</reference>
<dbReference type="InterPro" id="IPR001841">
    <property type="entry name" value="Znf_RING"/>
</dbReference>
<dbReference type="GeneID" id="111305329"/>
<dbReference type="InterPro" id="IPR036420">
    <property type="entry name" value="BRCT_dom_sf"/>
</dbReference>
<evidence type="ECO:0000256" key="7">
    <source>
        <dbReference type="ARBA" id="ARBA00023204"/>
    </source>
</evidence>
<keyword evidence="2" id="KW-0479">Metal-binding</keyword>
<dbReference type="GO" id="GO:0005634">
    <property type="term" value="C:nucleus"/>
    <property type="evidence" value="ECO:0007669"/>
    <property type="project" value="UniProtKB-SubCell"/>
</dbReference>
<evidence type="ECO:0000313" key="15">
    <source>
        <dbReference type="RefSeq" id="XP_022758491.1"/>
    </source>
</evidence>
<dbReference type="RefSeq" id="XP_022758492.1">
    <property type="nucleotide sequence ID" value="XM_022902757.1"/>
</dbReference>
<evidence type="ECO:0000259" key="13">
    <source>
        <dbReference type="PROSITE" id="PS51805"/>
    </source>
</evidence>
<dbReference type="GO" id="GO:0045944">
    <property type="term" value="P:positive regulation of transcription by RNA polymerase II"/>
    <property type="evidence" value="ECO:0007669"/>
    <property type="project" value="TreeGrafter"/>
</dbReference>
<comment type="subcellular location">
    <subcellularLocation>
        <location evidence="1">Nucleus</location>
    </subcellularLocation>
</comment>
<dbReference type="Pfam" id="PF00533">
    <property type="entry name" value="BRCT"/>
    <property type="match status" value="1"/>
</dbReference>
<keyword evidence="7" id="KW-0234">DNA repair</keyword>
<dbReference type="Proteomes" id="UP000515121">
    <property type="component" value="Unplaced"/>
</dbReference>
<evidence type="ECO:0000313" key="14">
    <source>
        <dbReference type="Proteomes" id="UP000515121"/>
    </source>
</evidence>
<dbReference type="FunFam" id="3.40.50.10190:FF:000006">
    <property type="entry name" value="Breast cancer type 1 susceptibility protein homolog"/>
    <property type="match status" value="1"/>
</dbReference>
<keyword evidence="14" id="KW-1185">Reference proteome</keyword>
<evidence type="ECO:0000313" key="16">
    <source>
        <dbReference type="RefSeq" id="XP_022758492.1"/>
    </source>
</evidence>
<dbReference type="GO" id="GO:0004842">
    <property type="term" value="F:ubiquitin-protein transferase activity"/>
    <property type="evidence" value="ECO:0007669"/>
    <property type="project" value="TreeGrafter"/>
</dbReference>
<organism evidence="14 15">
    <name type="scientific">Durio zibethinus</name>
    <name type="common">Durian</name>
    <dbReference type="NCBI Taxonomy" id="66656"/>
    <lineage>
        <taxon>Eukaryota</taxon>
        <taxon>Viridiplantae</taxon>
        <taxon>Streptophyta</taxon>
        <taxon>Embryophyta</taxon>
        <taxon>Tracheophyta</taxon>
        <taxon>Spermatophyta</taxon>
        <taxon>Magnoliopsida</taxon>
        <taxon>eudicotyledons</taxon>
        <taxon>Gunneridae</taxon>
        <taxon>Pentapetalae</taxon>
        <taxon>rosids</taxon>
        <taxon>malvids</taxon>
        <taxon>Malvales</taxon>
        <taxon>Malvaceae</taxon>
        <taxon>Helicteroideae</taxon>
        <taxon>Durio</taxon>
    </lineage>
</organism>
<dbReference type="Pfam" id="PF13923">
    <property type="entry name" value="zf-C3HC4_2"/>
    <property type="match status" value="1"/>
</dbReference>
<dbReference type="FunFam" id="3.30.40.10:FF:000352">
    <property type="entry name" value="Breast cancer associated RING 1"/>
    <property type="match status" value="1"/>
</dbReference>
<evidence type="ECO:0000256" key="6">
    <source>
        <dbReference type="ARBA" id="ARBA00022833"/>
    </source>
</evidence>
<proteinExistence type="predicted"/>
<dbReference type="Gene3D" id="3.30.40.10">
    <property type="entry name" value="Zinc/RING finger domain, C3HC4 (zinc finger)"/>
    <property type="match status" value="2"/>
</dbReference>
<keyword evidence="4" id="KW-0227">DNA damage</keyword>
<dbReference type="Gene3D" id="3.40.50.10190">
    <property type="entry name" value="BRCT domain"/>
    <property type="match status" value="2"/>
</dbReference>
<evidence type="ECO:0000256" key="10">
    <source>
        <dbReference type="SAM" id="MobiDB-lite"/>
    </source>
</evidence>
<feature type="domain" description="RING-type" evidence="11">
    <location>
        <begin position="29"/>
        <end position="67"/>
    </location>
</feature>
<feature type="domain" description="BRCT" evidence="12">
    <location>
        <begin position="479"/>
        <end position="564"/>
    </location>
</feature>
<evidence type="ECO:0000256" key="1">
    <source>
        <dbReference type="ARBA" id="ARBA00004123"/>
    </source>
</evidence>
<dbReference type="PROSITE" id="PS50172">
    <property type="entry name" value="BRCT"/>
    <property type="match status" value="2"/>
</dbReference>
<evidence type="ECO:0000256" key="5">
    <source>
        <dbReference type="ARBA" id="ARBA00022771"/>
    </source>
</evidence>
<accession>A0A6P6A184</accession>
<dbReference type="SMART" id="SM00184">
    <property type="entry name" value="RING"/>
    <property type="match status" value="2"/>
</dbReference>
<feature type="domain" description="BRCT" evidence="12">
    <location>
        <begin position="585"/>
        <end position="701"/>
    </location>
</feature>
<dbReference type="InterPro" id="IPR034732">
    <property type="entry name" value="EPHD"/>
</dbReference>
<evidence type="ECO:0000256" key="8">
    <source>
        <dbReference type="ARBA" id="ARBA00023242"/>
    </source>
</evidence>
<dbReference type="FunFam" id="3.30.40.10:FF:000310">
    <property type="entry name" value="Breast cancer associated RING 1"/>
    <property type="match status" value="1"/>
</dbReference>
<dbReference type="InterPro" id="IPR017907">
    <property type="entry name" value="Znf_RING_CS"/>
</dbReference>
<dbReference type="PANTHER" id="PTHR13763:SF9">
    <property type="entry name" value="BRCA1-ASSOCIATED RING DOMAIN PROTEIN 1"/>
    <property type="match status" value="1"/>
</dbReference>
<sequence length="701" mass="77330">MSELGKQSSNRAMNPWVLHLQKLGLELKCPLCLNLFKRPLLLPCDHLFCDSCIARSSEFGSECPICKAQCADRDLRPVTFMDNIVGIYRSLDAAFSTNLSHSFEDGVGKNDKSDKCSMQKCGTDKGYETPGKGGIECNSSGKVDLLQHISQKQLGVSLESGNGQTNMNQLDQTALSPPSYGDTKGSDNDSSDHSPGNYPAKGMSKRSFDDMIRQKKDDSVLGIDDHLWDSKRQKRLNYRQLDMGVKTMVHCQPVLQAQNLVTSNCQIGSRNGAPLAGVDLPSDNLNGNEAICGFCQSSRISEATGPMLHYANGKPVTGDAAFCSNVIHVHLLCIEWAPKVYFVGESVKNLKEELARGAQLKCSRCRLKGAALGCCVKSCRRSYHFPCAKEILKCRWDHDEFLVLCPSHSSVKFPNEKSRNAHSSVKFPNEKSGNVHSLVNFPNERSGNCVSTDHSVTTESGHLKSNKFWGQPDDKKEWVFCGSALSPEEKFLLVKFAKSIGVTVSKFWKPDVTHVIASTDENGACTRTLKVLMAISNGKWVLKINWIKECMKAMCPVNEEPYEISLDNHGCCDGPKTGRLRALDNAPKLFDSLNFYFVGDFVSGYKEDLQNLVVAAGGAVLRRMEEELVEQNSGDQAVQTRMIVVYNLDVPRGSELGEEVSIIWQRVGEAQDLATKIGGQVIGHTWLLESIAAHKLQPFVS</sequence>
<dbReference type="InterPro" id="IPR013083">
    <property type="entry name" value="Znf_RING/FYVE/PHD"/>
</dbReference>
<gene>
    <name evidence="15 16" type="primary">LOC111305329</name>
</gene>
<evidence type="ECO:0000256" key="3">
    <source>
        <dbReference type="ARBA" id="ARBA00022737"/>
    </source>
</evidence>
<evidence type="ECO:0000256" key="4">
    <source>
        <dbReference type="ARBA" id="ARBA00022763"/>
    </source>
</evidence>
<dbReference type="SUPFAM" id="SSF57850">
    <property type="entry name" value="RING/U-box"/>
    <property type="match status" value="1"/>
</dbReference>
<feature type="domain" description="PHD-type" evidence="13">
    <location>
        <begin position="289"/>
        <end position="409"/>
    </location>
</feature>
<dbReference type="OrthoDB" id="2384350at2759"/>
<protein>
    <submittedName>
        <fullName evidence="15 16">BRCA1-associated RING domain protein 1-like isoform X1</fullName>
    </submittedName>
</protein>
<dbReference type="CDD" id="cd17734">
    <property type="entry name" value="BRCT_Bard1_rpt1"/>
    <property type="match status" value="1"/>
</dbReference>
<name>A0A6P6A184_DURZI</name>
<dbReference type="AlphaFoldDB" id="A0A6P6A184"/>
<dbReference type="SUPFAM" id="SSF52113">
    <property type="entry name" value="BRCT domain"/>
    <property type="match status" value="2"/>
</dbReference>
<evidence type="ECO:0000256" key="2">
    <source>
        <dbReference type="ARBA" id="ARBA00022723"/>
    </source>
</evidence>
<dbReference type="CDD" id="cd23146">
    <property type="entry name" value="RING-HC_AtBARD1-like"/>
    <property type="match status" value="1"/>
</dbReference>
<dbReference type="RefSeq" id="XP_022758491.1">
    <property type="nucleotide sequence ID" value="XM_022902756.1"/>
</dbReference>
<dbReference type="SMART" id="SM00292">
    <property type="entry name" value="BRCT"/>
    <property type="match status" value="2"/>
</dbReference>
<dbReference type="Pfam" id="PF13771">
    <property type="entry name" value="zf-HC5HC2H"/>
    <property type="match status" value="1"/>
</dbReference>
<evidence type="ECO:0000259" key="12">
    <source>
        <dbReference type="PROSITE" id="PS50172"/>
    </source>
</evidence>
<dbReference type="GO" id="GO:0000724">
    <property type="term" value="P:double-strand break repair via homologous recombination"/>
    <property type="evidence" value="ECO:0007669"/>
    <property type="project" value="TreeGrafter"/>
</dbReference>
<dbReference type="PROSITE" id="PS50089">
    <property type="entry name" value="ZF_RING_2"/>
    <property type="match status" value="1"/>
</dbReference>